<sequence length="145" mass="14924">LAGHIFKTGETVTVTSADGTEVEFTQNGSKDATFTFTADSDSIIEADATKDITATVVSDNGITENPVVNAGTLTVQDSTDTTTVTVGTATVNEDATTAIVKVTLAGHIFKTGETVTVTLADGTEVEFTQNGSKDATFTFTADSDS</sequence>
<gene>
    <name evidence="2" type="ORF">CRV05_14070</name>
</gene>
<name>A0AAX2A3L3_9BACT</name>
<organism evidence="2 3">
    <name type="scientific">Halarcobacter bivalviorum</name>
    <dbReference type="NCBI Taxonomy" id="663364"/>
    <lineage>
        <taxon>Bacteria</taxon>
        <taxon>Pseudomonadati</taxon>
        <taxon>Campylobacterota</taxon>
        <taxon>Epsilonproteobacteria</taxon>
        <taxon>Campylobacterales</taxon>
        <taxon>Arcobacteraceae</taxon>
        <taxon>Halarcobacter</taxon>
    </lineage>
</organism>
<accession>A0AAX2A3L3</accession>
<protein>
    <recommendedName>
        <fullName evidence="1">PLAT domain-containing protein</fullName>
    </recommendedName>
</protein>
<feature type="non-terminal residue" evidence="2">
    <location>
        <position position="1"/>
    </location>
</feature>
<comment type="caution">
    <text evidence="2">The sequence shown here is derived from an EMBL/GenBank/DDBJ whole genome shotgun (WGS) entry which is preliminary data.</text>
</comment>
<evidence type="ECO:0000313" key="2">
    <source>
        <dbReference type="EMBL" id="RXK08719.1"/>
    </source>
</evidence>
<keyword evidence="3" id="KW-1185">Reference proteome</keyword>
<reference evidence="2 3" key="1">
    <citation type="submission" date="2017-10" db="EMBL/GenBank/DDBJ databases">
        <title>Genomics of the genus Arcobacter.</title>
        <authorList>
            <person name="Perez-Cataluna A."/>
            <person name="Figueras M.J."/>
        </authorList>
    </citation>
    <scope>NUCLEOTIDE SEQUENCE [LARGE SCALE GENOMIC DNA]</scope>
    <source>
        <strain evidence="2 3">CECT 7835</strain>
    </source>
</reference>
<dbReference type="Proteomes" id="UP000289193">
    <property type="component" value="Unassembled WGS sequence"/>
</dbReference>
<dbReference type="EMBL" id="PDKM01000158">
    <property type="protein sequence ID" value="RXK08719.1"/>
    <property type="molecule type" value="Genomic_DNA"/>
</dbReference>
<proteinExistence type="predicted"/>
<dbReference type="InterPro" id="IPR001024">
    <property type="entry name" value="PLAT/LH2_dom"/>
</dbReference>
<feature type="non-terminal residue" evidence="2">
    <location>
        <position position="145"/>
    </location>
</feature>
<dbReference type="AlphaFoldDB" id="A0AAX2A3L3"/>
<dbReference type="RefSeq" id="WP_164969421.1">
    <property type="nucleotide sequence ID" value="NZ_PDKM01000158.1"/>
</dbReference>
<dbReference type="PROSITE" id="PS50095">
    <property type="entry name" value="PLAT"/>
    <property type="match status" value="1"/>
</dbReference>
<evidence type="ECO:0000259" key="1">
    <source>
        <dbReference type="PROSITE" id="PS50095"/>
    </source>
</evidence>
<feature type="domain" description="PLAT" evidence="1">
    <location>
        <begin position="80"/>
        <end position="145"/>
    </location>
</feature>
<evidence type="ECO:0000313" key="3">
    <source>
        <dbReference type="Proteomes" id="UP000289193"/>
    </source>
</evidence>